<dbReference type="EMBL" id="AMQM01006380">
    <property type="status" value="NOT_ANNOTATED_CDS"/>
    <property type="molecule type" value="Genomic_DNA"/>
</dbReference>
<dbReference type="EnsemblMetazoa" id="HelroT193297">
    <property type="protein sequence ID" value="HelroP193297"/>
    <property type="gene ID" value="HelroG193297"/>
</dbReference>
<evidence type="ECO:0000256" key="2">
    <source>
        <dbReference type="SAM" id="Phobius"/>
    </source>
</evidence>
<dbReference type="InParanoid" id="T1FUU7"/>
<dbReference type="GeneID" id="20212593"/>
<organism evidence="4 5">
    <name type="scientific">Helobdella robusta</name>
    <name type="common">Californian leech</name>
    <dbReference type="NCBI Taxonomy" id="6412"/>
    <lineage>
        <taxon>Eukaryota</taxon>
        <taxon>Metazoa</taxon>
        <taxon>Spiralia</taxon>
        <taxon>Lophotrochozoa</taxon>
        <taxon>Annelida</taxon>
        <taxon>Clitellata</taxon>
        <taxon>Hirudinea</taxon>
        <taxon>Rhynchobdellida</taxon>
        <taxon>Glossiphoniidae</taxon>
        <taxon>Helobdella</taxon>
    </lineage>
</organism>
<accession>T1FUU7</accession>
<dbReference type="CTD" id="20212593"/>
<feature type="compositionally biased region" description="Basic and acidic residues" evidence="1">
    <location>
        <begin position="1"/>
        <end position="19"/>
    </location>
</feature>
<name>T1FUU7_HELRO</name>
<reference evidence="4" key="3">
    <citation type="submission" date="2015-06" db="UniProtKB">
        <authorList>
            <consortium name="EnsemblMetazoa"/>
        </authorList>
    </citation>
    <scope>IDENTIFICATION</scope>
</reference>
<proteinExistence type="predicted"/>
<dbReference type="KEGG" id="hro:HELRODRAFT_193297"/>
<keyword evidence="2" id="KW-0812">Transmembrane</keyword>
<evidence type="ECO:0000313" key="4">
    <source>
        <dbReference type="EnsemblMetazoa" id="HelroP193297"/>
    </source>
</evidence>
<reference evidence="5" key="1">
    <citation type="submission" date="2012-12" db="EMBL/GenBank/DDBJ databases">
        <authorList>
            <person name="Hellsten U."/>
            <person name="Grimwood J."/>
            <person name="Chapman J.A."/>
            <person name="Shapiro H."/>
            <person name="Aerts A."/>
            <person name="Otillar R.P."/>
            <person name="Terry A.Y."/>
            <person name="Boore J.L."/>
            <person name="Simakov O."/>
            <person name="Marletaz F."/>
            <person name="Cho S.-J."/>
            <person name="Edsinger-Gonzales E."/>
            <person name="Havlak P."/>
            <person name="Kuo D.-H."/>
            <person name="Larsson T."/>
            <person name="Lv J."/>
            <person name="Arendt D."/>
            <person name="Savage R."/>
            <person name="Osoegawa K."/>
            <person name="de Jong P."/>
            <person name="Lindberg D.R."/>
            <person name="Seaver E.C."/>
            <person name="Weisblat D.A."/>
            <person name="Putnam N.H."/>
            <person name="Grigoriev I.V."/>
            <person name="Rokhsar D.S."/>
        </authorList>
    </citation>
    <scope>NUCLEOTIDE SEQUENCE</scope>
</reference>
<dbReference type="RefSeq" id="XP_009024692.1">
    <property type="nucleotide sequence ID" value="XM_009026444.1"/>
</dbReference>
<dbReference type="AlphaFoldDB" id="T1FUU7"/>
<keyword evidence="5" id="KW-1185">Reference proteome</keyword>
<reference evidence="3 5" key="2">
    <citation type="journal article" date="2013" name="Nature">
        <title>Insights into bilaterian evolution from three spiralian genomes.</title>
        <authorList>
            <person name="Simakov O."/>
            <person name="Marletaz F."/>
            <person name="Cho S.J."/>
            <person name="Edsinger-Gonzales E."/>
            <person name="Havlak P."/>
            <person name="Hellsten U."/>
            <person name="Kuo D.H."/>
            <person name="Larsson T."/>
            <person name="Lv J."/>
            <person name="Arendt D."/>
            <person name="Savage R."/>
            <person name="Osoegawa K."/>
            <person name="de Jong P."/>
            <person name="Grimwood J."/>
            <person name="Chapman J.A."/>
            <person name="Shapiro H."/>
            <person name="Aerts A."/>
            <person name="Otillar R.P."/>
            <person name="Terry A.Y."/>
            <person name="Boore J.L."/>
            <person name="Grigoriev I.V."/>
            <person name="Lindberg D.R."/>
            <person name="Seaver E.C."/>
            <person name="Weisblat D.A."/>
            <person name="Putnam N.H."/>
            <person name="Rokhsar D.S."/>
        </authorList>
    </citation>
    <scope>NUCLEOTIDE SEQUENCE</scope>
</reference>
<feature type="transmembrane region" description="Helical" evidence="2">
    <location>
        <begin position="30"/>
        <end position="57"/>
    </location>
</feature>
<feature type="region of interest" description="Disordered" evidence="1">
    <location>
        <begin position="1"/>
        <end position="21"/>
    </location>
</feature>
<evidence type="ECO:0000313" key="3">
    <source>
        <dbReference type="EMBL" id="ESN97197.1"/>
    </source>
</evidence>
<sequence length="223" mass="24836">MEDETTSRRVDGADGEDRLNGGNGRRGRKILFLVMAGSGMIGAVVCTTLVASVLAAADFTACERRDATSEYEKIYSDPTRIEINGRLIFLWTSFVPASAKCVTNDYTTFFMFKSAQSQQLIRFSLSMENVADYCSFASSTTNGLTYSKDPAVPLYNNQSIPEDAISGGNYTFNSIAFAFNPSNNQTNTTFDFIKIEVAYRYVIMKRHHPSGAQKRKILKSRRE</sequence>
<evidence type="ECO:0000313" key="5">
    <source>
        <dbReference type="Proteomes" id="UP000015101"/>
    </source>
</evidence>
<dbReference type="EMBL" id="KB097417">
    <property type="protein sequence ID" value="ESN97197.1"/>
    <property type="molecule type" value="Genomic_DNA"/>
</dbReference>
<keyword evidence="2" id="KW-1133">Transmembrane helix</keyword>
<protein>
    <submittedName>
        <fullName evidence="3 4">Uncharacterized protein</fullName>
    </submittedName>
</protein>
<dbReference type="HOGENOM" id="CLU_1241315_0_0_1"/>
<dbReference type="Proteomes" id="UP000015101">
    <property type="component" value="Unassembled WGS sequence"/>
</dbReference>
<keyword evidence="2" id="KW-0472">Membrane</keyword>
<evidence type="ECO:0000256" key="1">
    <source>
        <dbReference type="SAM" id="MobiDB-lite"/>
    </source>
</evidence>
<gene>
    <name evidence="4" type="primary">20212593</name>
    <name evidence="3" type="ORF">HELRODRAFT_193297</name>
</gene>